<keyword evidence="3" id="KW-1185">Reference proteome</keyword>
<dbReference type="InterPro" id="IPR040381">
    <property type="entry name" value="At4g14450-like"/>
</dbReference>
<dbReference type="Gramene" id="evm.model.06.1430">
    <property type="protein sequence ID" value="cds.evm.model.06.1430"/>
    <property type="gene ID" value="evm.TU.06.1430"/>
</dbReference>
<sequence length="132" mass="14270">MEAEAKADNKSPTRLKAHAPPCLLLDQIISMAAVAAEPRFPANYPEIDSCKAIPLLSPLILSPNPDAAANDDNDQERIVDEKDTRENGVVAEDDAVSPKNGWQHPAVPTFVDPSSLFSFFQSQCIIANQAQS</sequence>
<name>A0A803PUG0_CANSA</name>
<evidence type="ECO:0000313" key="2">
    <source>
        <dbReference type="EnsemblPlants" id="cds.evm.model.06.1430"/>
    </source>
</evidence>
<proteinExistence type="predicted"/>
<dbReference type="EnsemblPlants" id="evm.model.06.1430">
    <property type="protein sequence ID" value="cds.evm.model.06.1430"/>
    <property type="gene ID" value="evm.TU.06.1430"/>
</dbReference>
<evidence type="ECO:0000256" key="1">
    <source>
        <dbReference type="SAM" id="MobiDB-lite"/>
    </source>
</evidence>
<reference evidence="2" key="2">
    <citation type="submission" date="2021-03" db="UniProtKB">
        <authorList>
            <consortium name="EnsemblPlants"/>
        </authorList>
    </citation>
    <scope>IDENTIFICATION</scope>
</reference>
<dbReference type="PANTHER" id="PTHR33912">
    <property type="entry name" value="OS01G0939400 PROTEIN"/>
    <property type="match status" value="1"/>
</dbReference>
<feature type="region of interest" description="Disordered" evidence="1">
    <location>
        <begin position="63"/>
        <end position="82"/>
    </location>
</feature>
<protein>
    <submittedName>
        <fullName evidence="2">Uncharacterized protein</fullName>
    </submittedName>
</protein>
<organism evidence="2 3">
    <name type="scientific">Cannabis sativa</name>
    <name type="common">Hemp</name>
    <name type="synonym">Marijuana</name>
    <dbReference type="NCBI Taxonomy" id="3483"/>
    <lineage>
        <taxon>Eukaryota</taxon>
        <taxon>Viridiplantae</taxon>
        <taxon>Streptophyta</taxon>
        <taxon>Embryophyta</taxon>
        <taxon>Tracheophyta</taxon>
        <taxon>Spermatophyta</taxon>
        <taxon>Magnoliopsida</taxon>
        <taxon>eudicotyledons</taxon>
        <taxon>Gunneridae</taxon>
        <taxon>Pentapetalae</taxon>
        <taxon>rosids</taxon>
        <taxon>fabids</taxon>
        <taxon>Rosales</taxon>
        <taxon>Cannabaceae</taxon>
        <taxon>Cannabis</taxon>
    </lineage>
</organism>
<dbReference type="AlphaFoldDB" id="A0A803PUG0"/>
<dbReference type="EMBL" id="UZAU01000606">
    <property type="status" value="NOT_ANNOTATED_CDS"/>
    <property type="molecule type" value="Genomic_DNA"/>
</dbReference>
<dbReference type="Proteomes" id="UP000596661">
    <property type="component" value="Chromosome 6"/>
</dbReference>
<dbReference type="OMA" id="WEHPAMA"/>
<accession>A0A803PUG0</accession>
<evidence type="ECO:0000313" key="3">
    <source>
        <dbReference type="Proteomes" id="UP000596661"/>
    </source>
</evidence>
<dbReference type="PANTHER" id="PTHR33912:SF5">
    <property type="entry name" value="F22G5.17"/>
    <property type="match status" value="1"/>
</dbReference>
<reference evidence="2" key="1">
    <citation type="submission" date="2018-11" db="EMBL/GenBank/DDBJ databases">
        <authorList>
            <person name="Grassa J C."/>
        </authorList>
    </citation>
    <scope>NUCLEOTIDE SEQUENCE [LARGE SCALE GENOMIC DNA]</scope>
</reference>